<reference evidence="2 3" key="1">
    <citation type="journal article" date="2022" name="Int. J. Syst. Evol. Microbiol.">
        <title>Characterization of Alcaligenes aquatilis as a novel member of heterotrophic nitrifier-aerobic denitrifier and its performance in treating piggery wastewater.</title>
        <authorList>
            <person name="Cao X."/>
            <person name="Zhao B."/>
            <person name="Wu Y."/>
            <person name="Huang J."/>
            <person name="Wang H."/>
            <person name="Sun X."/>
            <person name="Li S."/>
        </authorList>
    </citation>
    <scope>NUCLEOTIDE SEQUENCE [LARGE SCALE GENOMIC DNA]</scope>
    <source>
        <strain evidence="2 3">AS1</strain>
    </source>
</reference>
<evidence type="ECO:0000256" key="1">
    <source>
        <dbReference type="SAM" id="SignalP"/>
    </source>
</evidence>
<name>A0ABY4NJQ3_9BURK</name>
<keyword evidence="1" id="KW-0732">Signal</keyword>
<feature type="signal peptide" evidence="1">
    <location>
        <begin position="1"/>
        <end position="20"/>
    </location>
</feature>
<dbReference type="Proteomes" id="UP000831759">
    <property type="component" value="Chromosome"/>
</dbReference>
<keyword evidence="3" id="KW-1185">Reference proteome</keyword>
<dbReference type="EMBL" id="CP094619">
    <property type="protein sequence ID" value="UQN37289.1"/>
    <property type="molecule type" value="Genomic_DNA"/>
</dbReference>
<gene>
    <name evidence="2" type="ORF">MTR80_06180</name>
</gene>
<organism evidence="2 3">
    <name type="scientific">Alcaligenes aquatilis</name>
    <dbReference type="NCBI Taxonomy" id="323284"/>
    <lineage>
        <taxon>Bacteria</taxon>
        <taxon>Pseudomonadati</taxon>
        <taxon>Pseudomonadota</taxon>
        <taxon>Betaproteobacteria</taxon>
        <taxon>Burkholderiales</taxon>
        <taxon>Alcaligenaceae</taxon>
        <taxon>Alcaligenes</taxon>
    </lineage>
</organism>
<evidence type="ECO:0008006" key="4">
    <source>
        <dbReference type="Google" id="ProtNLM"/>
    </source>
</evidence>
<evidence type="ECO:0000313" key="2">
    <source>
        <dbReference type="EMBL" id="UQN37289.1"/>
    </source>
</evidence>
<protein>
    <recommendedName>
        <fullName evidence="4">Lipoprotein</fullName>
    </recommendedName>
</protein>
<evidence type="ECO:0000313" key="3">
    <source>
        <dbReference type="Proteomes" id="UP000831759"/>
    </source>
</evidence>
<feature type="chain" id="PRO_5047193795" description="Lipoprotein" evidence="1">
    <location>
        <begin position="21"/>
        <end position="134"/>
    </location>
</feature>
<proteinExistence type="predicted"/>
<accession>A0ABY4NJQ3</accession>
<dbReference type="GeneID" id="96868510"/>
<sequence>MKKITIAVAAVLLAGCAGRAANPVMVQQYGDNAKSCQALELDMSYIESEVQRLVPDTEKTGKNVALGVTGAFFLVPLFFMDFSQAEQMEVNAYRQRYNHLAILAMEKGCETDRKPILKAPEPVKIERPKEEPAA</sequence>
<dbReference type="RefSeq" id="WP_249461926.1">
    <property type="nucleotide sequence ID" value="NZ_CP094619.1"/>
</dbReference>